<feature type="signal peptide" evidence="2">
    <location>
        <begin position="1"/>
        <end position="36"/>
    </location>
</feature>
<accession>A0ABQ1CR90</accession>
<gene>
    <name evidence="3" type="ORF">Sdia_36500</name>
</gene>
<keyword evidence="2" id="KW-0732">Signal</keyword>
<proteinExistence type="predicted"/>
<comment type="caution">
    <text evidence="3">The sequence shown here is derived from an EMBL/GenBank/DDBJ whole genome shotgun (WGS) entry which is preliminary data.</text>
</comment>
<name>A0ABQ1CR90_STRDI</name>
<evidence type="ECO:0000256" key="2">
    <source>
        <dbReference type="SAM" id="SignalP"/>
    </source>
</evidence>
<evidence type="ECO:0000313" key="3">
    <source>
        <dbReference type="EMBL" id="GFH72882.1"/>
    </source>
</evidence>
<evidence type="ECO:0000256" key="1">
    <source>
        <dbReference type="SAM" id="MobiDB-lite"/>
    </source>
</evidence>
<dbReference type="Proteomes" id="UP000472710">
    <property type="component" value="Unassembled WGS sequence"/>
</dbReference>
<feature type="region of interest" description="Disordered" evidence="1">
    <location>
        <begin position="54"/>
        <end position="108"/>
    </location>
</feature>
<reference evidence="3 4" key="1">
    <citation type="submission" date="2020-02" db="EMBL/GenBank/DDBJ databases">
        <title>Whole genome shotgun sequence of Streptomyces diastaticus subsp. diastaticus NBRC 13412.</title>
        <authorList>
            <person name="Ichikawa N."/>
            <person name="Komaki H."/>
            <person name="Tamura T."/>
        </authorList>
    </citation>
    <scope>NUCLEOTIDE SEQUENCE [LARGE SCALE GENOMIC DNA]</scope>
    <source>
        <strain evidence="3 4">NBRC 13412</strain>
    </source>
</reference>
<keyword evidence="4" id="KW-1185">Reference proteome</keyword>
<feature type="chain" id="PRO_5045118086" evidence="2">
    <location>
        <begin position="37"/>
        <end position="306"/>
    </location>
</feature>
<sequence length="306" mass="31325">MEGLGGRSSVKRLLTGAGPLALAALLVGTSVAPATAGVPQGGSCSGWGDLVTCRADDKTTSPGSGGGGGQRESQPSGGKKGTSKPKKTCTTSRLPDPPAGSSLWEGHDPSEGGVYVRRCLGAGDAEGDTGYSDVFWAGDTPPEETVDPEVLAQEAISKMRLRGPQIRTTPRAGQTGVVGLPTWMWVDPSPTTYGPNTTSASAGGVTVSATAKVSKIVWSMGDGRSVTCTGPGTPYDSSYGKKPSPTCGHLYEQTSAGQPGEKYQVTATATWEIEWQVEGSSEAGEFTQAQQSQAELAVGELQSVGR</sequence>
<dbReference type="EMBL" id="BLLN01000004">
    <property type="protein sequence ID" value="GFH72882.1"/>
    <property type="molecule type" value="Genomic_DNA"/>
</dbReference>
<organism evidence="3 4">
    <name type="scientific">Streptomyces diastaticus subsp. diastaticus</name>
    <dbReference type="NCBI Taxonomy" id="68040"/>
    <lineage>
        <taxon>Bacteria</taxon>
        <taxon>Bacillati</taxon>
        <taxon>Actinomycetota</taxon>
        <taxon>Actinomycetes</taxon>
        <taxon>Kitasatosporales</taxon>
        <taxon>Streptomycetaceae</taxon>
        <taxon>Streptomyces</taxon>
        <taxon>Streptomyces diastaticus group</taxon>
    </lineage>
</organism>
<evidence type="ECO:0000313" key="4">
    <source>
        <dbReference type="Proteomes" id="UP000472710"/>
    </source>
</evidence>
<protein>
    <submittedName>
        <fullName evidence="3">ATP/GTP-binding protein</fullName>
    </submittedName>
</protein>